<name>A0A1N6VKH3_9ACTN</name>
<dbReference type="STRING" id="1198245.SAMN05444858_104153"/>
<evidence type="ECO:0000313" key="1">
    <source>
        <dbReference type="EMBL" id="SIQ78285.1"/>
    </source>
</evidence>
<proteinExistence type="predicted"/>
<dbReference type="PANTHER" id="PTHR31793">
    <property type="entry name" value="4-HYDROXYBENZOYL-COA THIOESTERASE FAMILY MEMBER"/>
    <property type="match status" value="1"/>
</dbReference>
<keyword evidence="2" id="KW-1185">Reference proteome</keyword>
<dbReference type="Gene3D" id="3.10.129.10">
    <property type="entry name" value="Hotdog Thioesterase"/>
    <property type="match status" value="1"/>
</dbReference>
<evidence type="ECO:0000313" key="2">
    <source>
        <dbReference type="Proteomes" id="UP000186004"/>
    </source>
</evidence>
<dbReference type="SUPFAM" id="SSF54637">
    <property type="entry name" value="Thioesterase/thiol ester dehydrase-isomerase"/>
    <property type="match status" value="1"/>
</dbReference>
<dbReference type="Proteomes" id="UP000186004">
    <property type="component" value="Unassembled WGS sequence"/>
</dbReference>
<dbReference type="Pfam" id="PF13279">
    <property type="entry name" value="4HBT_2"/>
    <property type="match status" value="1"/>
</dbReference>
<dbReference type="CDD" id="cd00586">
    <property type="entry name" value="4HBT"/>
    <property type="match status" value="1"/>
</dbReference>
<dbReference type="GO" id="GO:0047617">
    <property type="term" value="F:fatty acyl-CoA hydrolase activity"/>
    <property type="evidence" value="ECO:0007669"/>
    <property type="project" value="TreeGrafter"/>
</dbReference>
<dbReference type="PANTHER" id="PTHR31793:SF24">
    <property type="entry name" value="LONG-CHAIN ACYL-COA THIOESTERASE FADM"/>
    <property type="match status" value="1"/>
</dbReference>
<accession>A0A1N6VKH3</accession>
<sequence length="140" mass="15597">MEDPFRVRVVVRGYELDTQGHLNQAVYLQYGEHARWECLRAAGISQDRLLATGVGPVALEVTLRYLSELRGGDEVDVSCSFRWGEGKTFHIDQDYTRPDGTRVAALTGVGGLLDLSARRLVPDPRERFRELATDPAPLGL</sequence>
<gene>
    <name evidence="1" type="ORF">SAMN05444858_104153</name>
</gene>
<dbReference type="RefSeq" id="WP_076469575.1">
    <property type="nucleotide sequence ID" value="NZ_FTNF01000004.1"/>
</dbReference>
<dbReference type="EMBL" id="FTNF01000004">
    <property type="protein sequence ID" value="SIQ78285.1"/>
    <property type="molecule type" value="Genomic_DNA"/>
</dbReference>
<dbReference type="AlphaFoldDB" id="A0A1N6VKH3"/>
<dbReference type="InterPro" id="IPR029069">
    <property type="entry name" value="HotDog_dom_sf"/>
</dbReference>
<reference evidence="1 2" key="1">
    <citation type="submission" date="2017-01" db="EMBL/GenBank/DDBJ databases">
        <authorList>
            <person name="Mah S.A."/>
            <person name="Swanson W.J."/>
            <person name="Moy G.W."/>
            <person name="Vacquier V.D."/>
        </authorList>
    </citation>
    <scope>NUCLEOTIDE SEQUENCE [LARGE SCALE GENOMIC DNA]</scope>
    <source>
        <strain evidence="1 2">DSM 45758</strain>
    </source>
</reference>
<keyword evidence="1" id="KW-0378">Hydrolase</keyword>
<dbReference type="InterPro" id="IPR050563">
    <property type="entry name" value="4-hydroxybenzoyl-CoA_TE"/>
</dbReference>
<protein>
    <submittedName>
        <fullName evidence="1">Acyl-CoA thioester hydrolase</fullName>
    </submittedName>
</protein>
<dbReference type="OrthoDB" id="3683044at2"/>
<organism evidence="1 2">
    <name type="scientific">Micromonospora avicenniae</name>
    <dbReference type="NCBI Taxonomy" id="1198245"/>
    <lineage>
        <taxon>Bacteria</taxon>
        <taxon>Bacillati</taxon>
        <taxon>Actinomycetota</taxon>
        <taxon>Actinomycetes</taxon>
        <taxon>Micromonosporales</taxon>
        <taxon>Micromonosporaceae</taxon>
        <taxon>Micromonospora</taxon>
    </lineage>
</organism>